<sequence length="244" mass="28159">MLLRIFAIIFIDIGLPIALFFIVNRFSTPWIALIVAGIPSVLRIIYTFIRHRRIDFLNVIFLIAFGVSTAVSVVSGDIRVLLLREAIITGLMAFIFLITLIPLKTRKFEVVPLTHLSAREIMQVLPNQIWTDEAGVKHNLPLAEWMWREMCLCRVLNRLLTLFWGLCFLAECTTRIVLVYTGVSVEQVMTVGVIIAATLLSLAGIISMFMFIYLRRKCIRYRQEWRKTHDFSDHFPVDQEDTLN</sequence>
<feature type="transmembrane region" description="Helical" evidence="1">
    <location>
        <begin position="189"/>
        <end position="214"/>
    </location>
</feature>
<reference evidence="2" key="2">
    <citation type="submission" date="2023-02" db="EMBL/GenBank/DDBJ databases">
        <authorList>
            <consortium name="DOE Joint Genome Institute"/>
            <person name="Mondo S.J."/>
            <person name="Chang Y."/>
            <person name="Wang Y."/>
            <person name="Ahrendt S."/>
            <person name="Andreopoulos W."/>
            <person name="Barry K."/>
            <person name="Beard J."/>
            <person name="Benny G.L."/>
            <person name="Blankenship S."/>
            <person name="Bonito G."/>
            <person name="Cuomo C."/>
            <person name="Desiro A."/>
            <person name="Gervers K.A."/>
            <person name="Hundley H."/>
            <person name="Kuo A."/>
            <person name="LaButti K."/>
            <person name="Lang B.F."/>
            <person name="Lipzen A."/>
            <person name="O'Donnell K."/>
            <person name="Pangilinan J."/>
            <person name="Reynolds N."/>
            <person name="Sandor L."/>
            <person name="Smith M.W."/>
            <person name="Tsang A."/>
            <person name="Grigoriev I.V."/>
            <person name="Stajich J.E."/>
            <person name="Spatafora J.W."/>
        </authorList>
    </citation>
    <scope>NUCLEOTIDE SEQUENCE</scope>
    <source>
        <strain evidence="2">RSA 2281</strain>
    </source>
</reference>
<keyword evidence="1" id="KW-1133">Transmembrane helix</keyword>
<evidence type="ECO:0000256" key="1">
    <source>
        <dbReference type="SAM" id="Phobius"/>
    </source>
</evidence>
<feature type="transmembrane region" description="Helical" evidence="1">
    <location>
        <begin position="29"/>
        <end position="49"/>
    </location>
</feature>
<keyword evidence="3" id="KW-1185">Reference proteome</keyword>
<organism evidence="2 3">
    <name type="scientific">Phascolomyces articulosus</name>
    <dbReference type="NCBI Taxonomy" id="60185"/>
    <lineage>
        <taxon>Eukaryota</taxon>
        <taxon>Fungi</taxon>
        <taxon>Fungi incertae sedis</taxon>
        <taxon>Mucoromycota</taxon>
        <taxon>Mucoromycotina</taxon>
        <taxon>Mucoromycetes</taxon>
        <taxon>Mucorales</taxon>
        <taxon>Lichtheimiaceae</taxon>
        <taxon>Phascolomyces</taxon>
    </lineage>
</organism>
<evidence type="ECO:0000313" key="3">
    <source>
        <dbReference type="Proteomes" id="UP001209540"/>
    </source>
</evidence>
<reference evidence="2" key="1">
    <citation type="journal article" date="2022" name="IScience">
        <title>Evolution of zygomycete secretomes and the origins of terrestrial fungal ecologies.</title>
        <authorList>
            <person name="Chang Y."/>
            <person name="Wang Y."/>
            <person name="Mondo S."/>
            <person name="Ahrendt S."/>
            <person name="Andreopoulos W."/>
            <person name="Barry K."/>
            <person name="Beard J."/>
            <person name="Benny G.L."/>
            <person name="Blankenship S."/>
            <person name="Bonito G."/>
            <person name="Cuomo C."/>
            <person name="Desiro A."/>
            <person name="Gervers K.A."/>
            <person name="Hundley H."/>
            <person name="Kuo A."/>
            <person name="LaButti K."/>
            <person name="Lang B.F."/>
            <person name="Lipzen A."/>
            <person name="O'Donnell K."/>
            <person name="Pangilinan J."/>
            <person name="Reynolds N."/>
            <person name="Sandor L."/>
            <person name="Smith M.E."/>
            <person name="Tsang A."/>
            <person name="Grigoriev I.V."/>
            <person name="Stajich J.E."/>
            <person name="Spatafora J.W."/>
        </authorList>
    </citation>
    <scope>NUCLEOTIDE SEQUENCE</scope>
    <source>
        <strain evidence="2">RSA 2281</strain>
    </source>
</reference>
<dbReference type="AlphaFoldDB" id="A0AAD5KG55"/>
<keyword evidence="1" id="KW-0472">Membrane</keyword>
<feature type="transmembrane region" description="Helical" evidence="1">
    <location>
        <begin position="159"/>
        <end position="183"/>
    </location>
</feature>
<feature type="transmembrane region" description="Helical" evidence="1">
    <location>
        <begin position="81"/>
        <end position="103"/>
    </location>
</feature>
<accession>A0AAD5KG55</accession>
<feature type="transmembrane region" description="Helical" evidence="1">
    <location>
        <begin position="56"/>
        <end position="75"/>
    </location>
</feature>
<dbReference type="NCBIfam" id="NF041646">
    <property type="entry name" value="VC0807_fam"/>
    <property type="match status" value="1"/>
</dbReference>
<name>A0AAD5KG55_9FUNG</name>
<feature type="transmembrane region" description="Helical" evidence="1">
    <location>
        <begin position="5"/>
        <end position="23"/>
    </location>
</feature>
<evidence type="ECO:0000313" key="2">
    <source>
        <dbReference type="EMBL" id="KAI9270387.1"/>
    </source>
</evidence>
<keyword evidence="1" id="KW-0812">Transmembrane</keyword>
<proteinExistence type="predicted"/>
<gene>
    <name evidence="2" type="ORF">BDA99DRAFT_478203</name>
</gene>
<comment type="caution">
    <text evidence="2">The sequence shown here is derived from an EMBL/GenBank/DDBJ whole genome shotgun (WGS) entry which is preliminary data.</text>
</comment>
<dbReference type="EMBL" id="JAIXMP010000007">
    <property type="protein sequence ID" value="KAI9270387.1"/>
    <property type="molecule type" value="Genomic_DNA"/>
</dbReference>
<dbReference type="Proteomes" id="UP001209540">
    <property type="component" value="Unassembled WGS sequence"/>
</dbReference>
<protein>
    <submittedName>
        <fullName evidence="2">Uncharacterized protein</fullName>
    </submittedName>
</protein>